<evidence type="ECO:0000313" key="1">
    <source>
        <dbReference type="EMBL" id="MBA4631075.1"/>
    </source>
</evidence>
<sequence>MLCPLDAFEINPLLIHFIQRAHIPQLFNLVHCQFNRPINLLLCSEPPNPKPNRGVSHFLIHSKSPEHIGWLQACTSTSTPTRNCHFLQTHQQALPFNKPKRKVQIPRVPPLHTTINLHSINPLPYPFRQPLLQSSNPPVIILHLLHSQLTSSPETNNQWRGYSPTSNPSFLTTPTHLRLDPNSGPSSYIQSSNPFWPINLMTTERHQTHIHLFNINRYLSQSLSSKPSC</sequence>
<reference evidence="1" key="2">
    <citation type="submission" date="2020-07" db="EMBL/GenBank/DDBJ databases">
        <authorList>
            <person name="Vera ALvarez R."/>
            <person name="Arias-Moreno D.M."/>
            <person name="Jimenez-Jacinto V."/>
            <person name="Jimenez-Bremont J.F."/>
            <person name="Swaminathan K."/>
            <person name="Moose S.P."/>
            <person name="Guerrero-Gonzalez M.L."/>
            <person name="Marino-Ramirez L."/>
            <person name="Landsman D."/>
            <person name="Rodriguez-Kessler M."/>
            <person name="Delgado-Sanchez P."/>
        </authorList>
    </citation>
    <scope>NUCLEOTIDE SEQUENCE</scope>
    <source>
        <tissue evidence="1">Cladode</tissue>
    </source>
</reference>
<protein>
    <submittedName>
        <fullName evidence="1">Uncharacterized protein</fullName>
    </submittedName>
</protein>
<dbReference type="EMBL" id="GISG01076404">
    <property type="protein sequence ID" value="MBA4631075.1"/>
    <property type="molecule type" value="Transcribed_RNA"/>
</dbReference>
<name>A0A7C8Z197_OPUST</name>
<dbReference type="AlphaFoldDB" id="A0A7C8Z197"/>
<organism evidence="1">
    <name type="scientific">Opuntia streptacantha</name>
    <name type="common">Prickly pear cactus</name>
    <name type="synonym">Opuntia cardona</name>
    <dbReference type="NCBI Taxonomy" id="393608"/>
    <lineage>
        <taxon>Eukaryota</taxon>
        <taxon>Viridiplantae</taxon>
        <taxon>Streptophyta</taxon>
        <taxon>Embryophyta</taxon>
        <taxon>Tracheophyta</taxon>
        <taxon>Spermatophyta</taxon>
        <taxon>Magnoliopsida</taxon>
        <taxon>eudicotyledons</taxon>
        <taxon>Gunneridae</taxon>
        <taxon>Pentapetalae</taxon>
        <taxon>Caryophyllales</taxon>
        <taxon>Cactineae</taxon>
        <taxon>Cactaceae</taxon>
        <taxon>Opuntioideae</taxon>
        <taxon>Opuntia</taxon>
    </lineage>
</organism>
<proteinExistence type="predicted"/>
<accession>A0A7C8Z197</accession>
<dbReference type="EMBL" id="GISG01076402">
    <property type="protein sequence ID" value="MBA4631073.1"/>
    <property type="molecule type" value="Transcribed_RNA"/>
</dbReference>
<reference evidence="1" key="1">
    <citation type="journal article" date="2013" name="J. Plant Res.">
        <title>Effect of fungi and light on seed germination of three Opuntia species from semiarid lands of central Mexico.</title>
        <authorList>
            <person name="Delgado-Sanchez P."/>
            <person name="Jimenez-Bremont J.F."/>
            <person name="Guerrero-Gonzalez Mde L."/>
            <person name="Flores J."/>
        </authorList>
    </citation>
    <scope>NUCLEOTIDE SEQUENCE</scope>
    <source>
        <tissue evidence="1">Cladode</tissue>
    </source>
</reference>